<reference evidence="2 3" key="1">
    <citation type="submission" date="2019-01" db="EMBL/GenBank/DDBJ databases">
        <title>Pseudoxanthomonas composti sp. nov., isolated from compost.</title>
        <authorList>
            <person name="Yang G."/>
        </authorList>
    </citation>
    <scope>NUCLEOTIDE SEQUENCE [LARGE SCALE GENOMIC DNA]</scope>
    <source>
        <strain evidence="2 3">GSS15</strain>
    </source>
</reference>
<keyword evidence="3" id="KW-1185">Reference proteome</keyword>
<accession>A0A4Q1JSB0</accession>
<protein>
    <submittedName>
        <fullName evidence="2">DUF2894 domain-containing protein</fullName>
    </submittedName>
</protein>
<dbReference type="AlphaFoldDB" id="A0A4Q1JSB0"/>
<comment type="caution">
    <text evidence="2">The sequence shown here is derived from an EMBL/GenBank/DDBJ whole genome shotgun (WGS) entry which is preliminary data.</text>
</comment>
<dbReference type="Pfam" id="PF11445">
    <property type="entry name" value="DUF2894"/>
    <property type="match status" value="1"/>
</dbReference>
<name>A0A4Q1JSB0_9GAMM</name>
<feature type="compositionally biased region" description="Basic residues" evidence="1">
    <location>
        <begin position="223"/>
        <end position="233"/>
    </location>
</feature>
<proteinExistence type="predicted"/>
<organism evidence="2 3">
    <name type="scientific">Pseudoxanthomonas composti</name>
    <dbReference type="NCBI Taxonomy" id="2137479"/>
    <lineage>
        <taxon>Bacteria</taxon>
        <taxon>Pseudomonadati</taxon>
        <taxon>Pseudomonadota</taxon>
        <taxon>Gammaproteobacteria</taxon>
        <taxon>Lysobacterales</taxon>
        <taxon>Lysobacteraceae</taxon>
        <taxon>Pseudoxanthomonas</taxon>
    </lineage>
</organism>
<dbReference type="EMBL" id="SAWZ01000009">
    <property type="protein sequence ID" value="RXR02009.1"/>
    <property type="molecule type" value="Genomic_DNA"/>
</dbReference>
<gene>
    <name evidence="2" type="ORF">EPA99_15225</name>
</gene>
<dbReference type="OrthoDB" id="6025757at2"/>
<dbReference type="InterPro" id="IPR021549">
    <property type="entry name" value="DUF2894"/>
</dbReference>
<feature type="region of interest" description="Disordered" evidence="1">
    <location>
        <begin position="213"/>
        <end position="243"/>
    </location>
</feature>
<dbReference type="Proteomes" id="UP000289784">
    <property type="component" value="Unassembled WGS sequence"/>
</dbReference>
<evidence type="ECO:0000313" key="2">
    <source>
        <dbReference type="EMBL" id="RXR02009.1"/>
    </source>
</evidence>
<sequence length="243" mass="25775">MAADRARTAQQIDVLAQAQTQLDAWRQAGADRHAPTRFAFLSALTARTGRLTGNARKTLETRLTALLEEYAALLSEASAKAPKAGKRVPRQPAQRPLLALVEQLGRQAQGLQAPVVAASSAAVEAPPAPAEMPALEAFRGIWNSVRSERQVRRTLEQAPVGAGPLNSTALAHRAITLMQACSPGYLQHFLAHVDTLSWLEQMQLGGVLATTATGSAGAAPAKKPARKATRSRRKAADTEPGES</sequence>
<dbReference type="RefSeq" id="WP_129472098.1">
    <property type="nucleotide sequence ID" value="NZ_SAWZ01000009.1"/>
</dbReference>
<feature type="compositionally biased region" description="Low complexity" evidence="1">
    <location>
        <begin position="213"/>
        <end position="222"/>
    </location>
</feature>
<evidence type="ECO:0000256" key="1">
    <source>
        <dbReference type="SAM" id="MobiDB-lite"/>
    </source>
</evidence>
<evidence type="ECO:0000313" key="3">
    <source>
        <dbReference type="Proteomes" id="UP000289784"/>
    </source>
</evidence>